<evidence type="ECO:0000313" key="3">
    <source>
        <dbReference type="Proteomes" id="UP000593567"/>
    </source>
</evidence>
<feature type="region of interest" description="Disordered" evidence="1">
    <location>
        <begin position="140"/>
        <end position="197"/>
    </location>
</feature>
<dbReference type="EMBL" id="VXIV02002660">
    <property type="protein sequence ID" value="KAF6023836.1"/>
    <property type="molecule type" value="Genomic_DNA"/>
</dbReference>
<dbReference type="AlphaFoldDB" id="A0A7J7JDY3"/>
<proteinExistence type="predicted"/>
<feature type="compositionally biased region" description="Low complexity" evidence="1">
    <location>
        <begin position="453"/>
        <end position="467"/>
    </location>
</feature>
<feature type="compositionally biased region" description="Low complexity" evidence="1">
    <location>
        <begin position="141"/>
        <end position="152"/>
    </location>
</feature>
<protein>
    <submittedName>
        <fullName evidence="2">Uncharacterized protein</fullName>
    </submittedName>
</protein>
<evidence type="ECO:0000256" key="1">
    <source>
        <dbReference type="SAM" id="MobiDB-lite"/>
    </source>
</evidence>
<feature type="compositionally biased region" description="Low complexity" evidence="1">
    <location>
        <begin position="367"/>
        <end position="377"/>
    </location>
</feature>
<reference evidence="2" key="1">
    <citation type="submission" date="2020-06" db="EMBL/GenBank/DDBJ databases">
        <title>Draft genome of Bugula neritina, a colonial animal packing powerful symbionts and potential medicines.</title>
        <authorList>
            <person name="Rayko M."/>
        </authorList>
    </citation>
    <scope>NUCLEOTIDE SEQUENCE [LARGE SCALE GENOMIC DNA]</scope>
    <source>
        <strain evidence="2">Kwan_BN1</strain>
    </source>
</reference>
<accession>A0A7J7JDY3</accession>
<evidence type="ECO:0000313" key="2">
    <source>
        <dbReference type="EMBL" id="KAF6023836.1"/>
    </source>
</evidence>
<gene>
    <name evidence="2" type="ORF">EB796_017864</name>
</gene>
<name>A0A7J7JDY3_BUGNE</name>
<organism evidence="2 3">
    <name type="scientific">Bugula neritina</name>
    <name type="common">Brown bryozoan</name>
    <name type="synonym">Sertularia neritina</name>
    <dbReference type="NCBI Taxonomy" id="10212"/>
    <lineage>
        <taxon>Eukaryota</taxon>
        <taxon>Metazoa</taxon>
        <taxon>Spiralia</taxon>
        <taxon>Lophotrochozoa</taxon>
        <taxon>Bryozoa</taxon>
        <taxon>Gymnolaemata</taxon>
        <taxon>Cheilostomatida</taxon>
        <taxon>Flustrina</taxon>
        <taxon>Buguloidea</taxon>
        <taxon>Bugulidae</taxon>
        <taxon>Bugula</taxon>
    </lineage>
</organism>
<feature type="compositionally biased region" description="Basic residues" evidence="1">
    <location>
        <begin position="477"/>
        <end position="492"/>
    </location>
</feature>
<feature type="region of interest" description="Disordered" evidence="1">
    <location>
        <begin position="202"/>
        <end position="221"/>
    </location>
</feature>
<feature type="compositionally biased region" description="Low complexity" evidence="1">
    <location>
        <begin position="402"/>
        <end position="413"/>
    </location>
</feature>
<sequence length="744" mass="79859">MKCLNLLTECRVNLSDIAVNMWLKRVNHSTKISAADILLLQTDSAADILLLQTYSAADILLLQTYSAADILLLQTYSAARCTVTLVKGNRLNHLKHCHFSITIIVLSESLFTGECKEESVVPADSAVTAAACESEEYIYPSSLSSGSDSSTSQELWGFVDDTDDDDNNLHNGGSSLHDGGSGEETEPSSSCPLSTHSHISTNPSSSCRLSADSHISTNPSSSCQLPAVSSRISKLSLPVSVPAEVEEVDAKPKFLLQGSLLDYKKGRKLVVKDKSLSPCHISQKKSGGLESVPAASCSYKRSPSVSLPSAVTSGKTVIPWLKRPYRLHKDSTSIWMSSPLGGKKSGGRRKKKGASTTLPPVHLTAHANSSGDSAGSSNRKKCTPRSSKAKLSIPLRSKIVVSSSSSSNESSTSARRPHPHSSLYKEASSARKNSPRVGSFRNKSNNSSSAGDAAVQSYNSAASAQSSENVCEGSSHRLGKNKVTKVRKKRSPRTACLPEGSRSKRVRELERVHTLLTSSNALPVTHLHNAELASMFERRSKVNAIKSMRHQLLLSTEDVTSAASESGGAGDGLEKLTGDCTNHSTVDSVSYTTLSSTLSTLPVSSSEDNSDSDGNSLATRRVSGIANVEEKVTNVIPDPIIGHANGIEYRSAKLTVYHKCARGCLLPKKMLMQKQALLSYLTFEQVSLLDKIKCDNQSANTGDPVIKCANILERLAELESQLEYQHHVSGKGKKCNYSTKSEPR</sequence>
<keyword evidence="3" id="KW-1185">Reference proteome</keyword>
<feature type="compositionally biased region" description="Polar residues" evidence="1">
    <location>
        <begin position="441"/>
        <end position="450"/>
    </location>
</feature>
<comment type="caution">
    <text evidence="2">The sequence shown here is derived from an EMBL/GenBank/DDBJ whole genome shotgun (WGS) entry which is preliminary data.</text>
</comment>
<feature type="region of interest" description="Disordered" evidence="1">
    <location>
        <begin position="333"/>
        <end position="503"/>
    </location>
</feature>
<dbReference type="Proteomes" id="UP000593567">
    <property type="component" value="Unassembled WGS sequence"/>
</dbReference>